<accession>A0A0K1JR18</accession>
<dbReference type="AlphaFoldDB" id="A0A0K1JR18"/>
<dbReference type="Proteomes" id="UP000066480">
    <property type="component" value="Chromosome"/>
</dbReference>
<proteinExistence type="predicted"/>
<evidence type="ECO:0000313" key="2">
    <source>
        <dbReference type="Proteomes" id="UP000066480"/>
    </source>
</evidence>
<dbReference type="KEGG" id="lmoi:VV02_16320"/>
<dbReference type="STRING" id="571913.VV02_16320"/>
<sequence>MPPPGTPGWERPATAWLLDHCPADFRAYDAWKRHPTALAWIASRHIDAQLGAMRDCYRGARVDLGQYLPEQALPQVMDHLAAEGRRLRAAARSAQLVSEAMQGKTFTPRL</sequence>
<name>A0A0K1JR18_9MICO</name>
<dbReference type="OrthoDB" id="4244911at2"/>
<reference evidence="1 2" key="1">
    <citation type="submission" date="2015-03" db="EMBL/GenBank/DDBJ databases">
        <title>Luteipulveratus halotolerans sp. nov., a novel actinobacterium (Dermacoccaceae) from Sarawak, Malaysia.</title>
        <authorList>
            <person name="Juboi H."/>
            <person name="Basik A."/>
            <person name="Shamsul S.S."/>
            <person name="Arnold P."/>
            <person name="Schmitt E.K."/>
            <person name="Sanglier J.-J."/>
            <person name="Yeo T."/>
        </authorList>
    </citation>
    <scope>NUCLEOTIDE SEQUENCE [LARGE SCALE GENOMIC DNA]</scope>
    <source>
        <strain evidence="1 2">MN07-A0370</strain>
    </source>
</reference>
<evidence type="ECO:0000313" key="1">
    <source>
        <dbReference type="EMBL" id="AKU18995.1"/>
    </source>
</evidence>
<keyword evidence="2" id="KW-1185">Reference proteome</keyword>
<dbReference type="EMBL" id="CP011112">
    <property type="protein sequence ID" value="AKU18995.1"/>
    <property type="molecule type" value="Genomic_DNA"/>
</dbReference>
<protein>
    <submittedName>
        <fullName evidence="1">Uncharacterized protein</fullName>
    </submittedName>
</protein>
<gene>
    <name evidence="1" type="ORF">VV02_16320</name>
</gene>
<organism evidence="1 2">
    <name type="scientific">Luteipulveratus mongoliensis</name>
    <dbReference type="NCBI Taxonomy" id="571913"/>
    <lineage>
        <taxon>Bacteria</taxon>
        <taxon>Bacillati</taxon>
        <taxon>Actinomycetota</taxon>
        <taxon>Actinomycetes</taxon>
        <taxon>Micrococcales</taxon>
        <taxon>Dermacoccaceae</taxon>
        <taxon>Luteipulveratus</taxon>
    </lineage>
</organism>